<evidence type="ECO:0008006" key="2">
    <source>
        <dbReference type="Google" id="ProtNLM"/>
    </source>
</evidence>
<proteinExistence type="predicted"/>
<protein>
    <recommendedName>
        <fullName evidence="2">LamG-like jellyroll fold domain-containing protein</fullName>
    </recommendedName>
</protein>
<dbReference type="EMBL" id="LAZR01007523">
    <property type="protein sequence ID" value="KKM84704.1"/>
    <property type="molecule type" value="Genomic_DNA"/>
</dbReference>
<sequence length="161" mass="17428">TRPVLYVNGSAVAMTDTVSTDLTDWYNKLTLVDKFAIGVLESNNTHTLDYKGAIGQVKYFNIALSAAEIKTEFRGGTHPSENNRDDTIEIARVFDITMEDDGITDDGSGADNGTLTGNAFYGGLISDWSYTVHTNVTGHAAEVINTILDGSKFLSLIKRGD</sequence>
<dbReference type="InterPro" id="IPR013320">
    <property type="entry name" value="ConA-like_dom_sf"/>
</dbReference>
<dbReference type="AlphaFoldDB" id="A0A0F9KR47"/>
<gene>
    <name evidence="1" type="ORF">LCGC14_1296440</name>
</gene>
<comment type="caution">
    <text evidence="1">The sequence shown here is derived from an EMBL/GenBank/DDBJ whole genome shotgun (WGS) entry which is preliminary data.</text>
</comment>
<accession>A0A0F9KR47</accession>
<dbReference type="SUPFAM" id="SSF49899">
    <property type="entry name" value="Concanavalin A-like lectins/glucanases"/>
    <property type="match status" value="1"/>
</dbReference>
<organism evidence="1">
    <name type="scientific">marine sediment metagenome</name>
    <dbReference type="NCBI Taxonomy" id="412755"/>
    <lineage>
        <taxon>unclassified sequences</taxon>
        <taxon>metagenomes</taxon>
        <taxon>ecological metagenomes</taxon>
    </lineage>
</organism>
<evidence type="ECO:0000313" key="1">
    <source>
        <dbReference type="EMBL" id="KKM84704.1"/>
    </source>
</evidence>
<feature type="non-terminal residue" evidence="1">
    <location>
        <position position="1"/>
    </location>
</feature>
<dbReference type="Gene3D" id="2.60.120.200">
    <property type="match status" value="1"/>
</dbReference>
<reference evidence="1" key="1">
    <citation type="journal article" date="2015" name="Nature">
        <title>Complex archaea that bridge the gap between prokaryotes and eukaryotes.</title>
        <authorList>
            <person name="Spang A."/>
            <person name="Saw J.H."/>
            <person name="Jorgensen S.L."/>
            <person name="Zaremba-Niedzwiedzka K."/>
            <person name="Martijn J."/>
            <person name="Lind A.E."/>
            <person name="van Eijk R."/>
            <person name="Schleper C."/>
            <person name="Guy L."/>
            <person name="Ettema T.J."/>
        </authorList>
    </citation>
    <scope>NUCLEOTIDE SEQUENCE</scope>
</reference>
<name>A0A0F9KR47_9ZZZZ</name>